<dbReference type="InterPro" id="IPR043427">
    <property type="entry name" value="YscJ/FliF"/>
</dbReference>
<dbReference type="PANTHER" id="PTHR30046">
    <property type="entry name" value="FLAGELLAR M-RING PROTEIN"/>
    <property type="match status" value="1"/>
</dbReference>
<evidence type="ECO:0000256" key="5">
    <source>
        <dbReference type="ARBA" id="ARBA00023139"/>
    </source>
</evidence>
<dbReference type="Gene3D" id="3.30.300.30">
    <property type="match status" value="1"/>
</dbReference>
<keyword evidence="3" id="KW-0732">Signal</keyword>
<evidence type="ECO:0000259" key="9">
    <source>
        <dbReference type="Pfam" id="PF01514"/>
    </source>
</evidence>
<dbReference type="EMBL" id="JAUSWH010000008">
    <property type="protein sequence ID" value="MDQ0456383.1"/>
    <property type="molecule type" value="Genomic_DNA"/>
</dbReference>
<proteinExistence type="inferred from homology"/>
<keyword evidence="4 8" id="KW-0472">Membrane</keyword>
<accession>A0ABU0IFF8</accession>
<gene>
    <name evidence="10" type="ORF">QO005_002724</name>
</gene>
<dbReference type="PRINTS" id="PR01338">
    <property type="entry name" value="TYPE3OMKPROT"/>
</dbReference>
<comment type="similarity">
    <text evidence="2">Belongs to the YscJ lipoprotein family.</text>
</comment>
<evidence type="ECO:0000256" key="6">
    <source>
        <dbReference type="ARBA" id="ARBA00023237"/>
    </source>
</evidence>
<organism evidence="10 11">
    <name type="scientific">Rhizobium paknamense</name>
    <dbReference type="NCBI Taxonomy" id="1206817"/>
    <lineage>
        <taxon>Bacteria</taxon>
        <taxon>Pseudomonadati</taxon>
        <taxon>Pseudomonadota</taxon>
        <taxon>Alphaproteobacteria</taxon>
        <taxon>Hyphomicrobiales</taxon>
        <taxon>Rhizobiaceae</taxon>
        <taxon>Rhizobium/Agrobacterium group</taxon>
        <taxon>Rhizobium</taxon>
    </lineage>
</organism>
<evidence type="ECO:0000256" key="3">
    <source>
        <dbReference type="ARBA" id="ARBA00022729"/>
    </source>
</evidence>
<dbReference type="InterPro" id="IPR045851">
    <property type="entry name" value="AMP-bd_C_sf"/>
</dbReference>
<keyword evidence="7" id="KW-0449">Lipoprotein</keyword>
<keyword evidence="5" id="KW-0564">Palmitate</keyword>
<evidence type="ECO:0000256" key="4">
    <source>
        <dbReference type="ARBA" id="ARBA00023136"/>
    </source>
</evidence>
<dbReference type="InterPro" id="IPR003282">
    <property type="entry name" value="T3SS_SctJ"/>
</dbReference>
<dbReference type="Proteomes" id="UP001235269">
    <property type="component" value="Unassembled WGS sequence"/>
</dbReference>
<feature type="domain" description="Flagellar M-ring N-terminal" evidence="9">
    <location>
        <begin position="8"/>
        <end position="152"/>
    </location>
</feature>
<evidence type="ECO:0000256" key="7">
    <source>
        <dbReference type="ARBA" id="ARBA00023288"/>
    </source>
</evidence>
<name>A0ABU0IFF8_9HYPH</name>
<dbReference type="PANTHER" id="PTHR30046:SF2">
    <property type="entry name" value="YOP PROTEINS TRANSLOCATION LIPOPROTEIN J"/>
    <property type="match status" value="1"/>
</dbReference>
<evidence type="ECO:0000256" key="1">
    <source>
        <dbReference type="ARBA" id="ARBA00004459"/>
    </source>
</evidence>
<comment type="subcellular location">
    <subcellularLocation>
        <location evidence="1">Cell outer membrane</location>
        <topology evidence="1">Lipid-anchor</topology>
    </subcellularLocation>
</comment>
<sequence length="223" mass="23592">MDAQILLTRSGIAASMRPESNGFTIVVDAKDRGRALELMVEAGLPREKRSDIPQLFPGDGFLVTPYEQRARLAYATEQQLAETLSTLDGVASARVHVVLPEDNGRGLIKEKARAAALLQYRPGADVGDIDVKSRAMLVNSVRGLGYDDVSVVLSPWADGAAAPAPVAAAQGEGANVAVSAPDHVQAGLFSLLKGRMVLVIAALCLAIAGIMTLLLPERREGRK</sequence>
<reference evidence="10 11" key="1">
    <citation type="submission" date="2023-07" db="EMBL/GenBank/DDBJ databases">
        <title>Genomic Encyclopedia of Type Strains, Phase IV (KMG-IV): sequencing the most valuable type-strain genomes for metagenomic binning, comparative biology and taxonomic classification.</title>
        <authorList>
            <person name="Goeker M."/>
        </authorList>
    </citation>
    <scope>NUCLEOTIDE SEQUENCE [LARGE SCALE GENOMIC DNA]</scope>
    <source>
        <strain evidence="10 11">DSM 100301</strain>
    </source>
</reference>
<keyword evidence="11" id="KW-1185">Reference proteome</keyword>
<dbReference type="InterPro" id="IPR006182">
    <property type="entry name" value="FliF_N_dom"/>
</dbReference>
<evidence type="ECO:0000313" key="11">
    <source>
        <dbReference type="Proteomes" id="UP001235269"/>
    </source>
</evidence>
<keyword evidence="6" id="KW-0998">Cell outer membrane</keyword>
<evidence type="ECO:0000256" key="2">
    <source>
        <dbReference type="ARBA" id="ARBA00009509"/>
    </source>
</evidence>
<evidence type="ECO:0000256" key="8">
    <source>
        <dbReference type="SAM" id="Phobius"/>
    </source>
</evidence>
<evidence type="ECO:0000313" key="10">
    <source>
        <dbReference type="EMBL" id="MDQ0456383.1"/>
    </source>
</evidence>
<protein>
    <submittedName>
        <fullName evidence="10">Type III secretion protein J</fullName>
    </submittedName>
</protein>
<keyword evidence="8" id="KW-1133">Transmembrane helix</keyword>
<feature type="transmembrane region" description="Helical" evidence="8">
    <location>
        <begin position="196"/>
        <end position="215"/>
    </location>
</feature>
<dbReference type="Pfam" id="PF01514">
    <property type="entry name" value="YscJ_FliF"/>
    <property type="match status" value="1"/>
</dbReference>
<dbReference type="Gene3D" id="3.30.70.1530">
    <property type="entry name" value="Hypothetical protein rpa1041"/>
    <property type="match status" value="1"/>
</dbReference>
<comment type="caution">
    <text evidence="10">The sequence shown here is derived from an EMBL/GenBank/DDBJ whole genome shotgun (WGS) entry which is preliminary data.</text>
</comment>
<keyword evidence="8" id="KW-0812">Transmembrane</keyword>